<accession>A0A4D7Z517</accession>
<geneLocation type="plasmid" evidence="5">
    <name>patcfbp7129a</name>
</geneLocation>
<keyword evidence="1 4" id="KW-0808">Transferase</keyword>
<organism evidence="4 5">
    <name type="scientific">Agrobacterium tumefaciens</name>
    <dbReference type="NCBI Taxonomy" id="358"/>
    <lineage>
        <taxon>Bacteria</taxon>
        <taxon>Pseudomonadati</taxon>
        <taxon>Pseudomonadota</taxon>
        <taxon>Alphaproteobacteria</taxon>
        <taxon>Hyphomicrobiales</taxon>
        <taxon>Rhizobiaceae</taxon>
        <taxon>Rhizobium/Agrobacterium group</taxon>
        <taxon>Agrobacterium</taxon>
        <taxon>Agrobacterium tumefaciens complex</taxon>
    </lineage>
</organism>
<reference evidence="4 5" key="1">
    <citation type="submission" date="2019-04" db="EMBL/GenBank/DDBJ databases">
        <title>Complete genome sequence of Agrobacterium tumefaciens CFBP7129.</title>
        <authorList>
            <person name="Haryono M."/>
            <person name="Lin Y.-C."/>
            <person name="Lai E.-M."/>
            <person name="Kuo C.-H."/>
        </authorList>
    </citation>
    <scope>NUCLEOTIDE SEQUENCE [LARGE SCALE GENOMIC DNA]</scope>
    <source>
        <strain evidence="4 5">CFBP7129</strain>
        <plasmid evidence="5">patcfbp7129a</plasmid>
    </source>
</reference>
<sequence>METTGWQIRKISDGEMDLFRQIRLEALKNEPNAFASIYGDWVKFSDAEWRKRMTIPIFVAFAKSRPIGLMALKQLQQSRMRHRATLTMVYVNKCFRGAGLANELLDTAIGYARENGIRQIELGARADRTAAIRFYKRAGFEVIGTVPQGYIEDGLEFEEILMAKRLKAGT</sequence>
<dbReference type="SUPFAM" id="SSF55729">
    <property type="entry name" value="Acyl-CoA N-acyltransferases (Nat)"/>
    <property type="match status" value="1"/>
</dbReference>
<keyword evidence="4" id="KW-0614">Plasmid</keyword>
<dbReference type="Proteomes" id="UP000298649">
    <property type="component" value="Plasmid pAtCFBP7129a"/>
</dbReference>
<dbReference type="AlphaFoldDB" id="A0A4D7Z517"/>
<proteinExistence type="predicted"/>
<dbReference type="PROSITE" id="PS51186">
    <property type="entry name" value="GNAT"/>
    <property type="match status" value="1"/>
</dbReference>
<dbReference type="Gene3D" id="3.40.630.30">
    <property type="match status" value="1"/>
</dbReference>
<protein>
    <submittedName>
        <fullName evidence="4">GNAT family N-acetyltransferase</fullName>
    </submittedName>
</protein>
<evidence type="ECO:0000256" key="2">
    <source>
        <dbReference type="ARBA" id="ARBA00023315"/>
    </source>
</evidence>
<keyword evidence="2" id="KW-0012">Acyltransferase</keyword>
<feature type="domain" description="N-acetyltransferase" evidence="3">
    <location>
        <begin position="6"/>
        <end position="167"/>
    </location>
</feature>
<dbReference type="Pfam" id="PF00583">
    <property type="entry name" value="Acetyltransf_1"/>
    <property type="match status" value="1"/>
</dbReference>
<dbReference type="InterPro" id="IPR050832">
    <property type="entry name" value="Bact_Acetyltransf"/>
</dbReference>
<dbReference type="InterPro" id="IPR016181">
    <property type="entry name" value="Acyl_CoA_acyltransferase"/>
</dbReference>
<evidence type="ECO:0000313" key="4">
    <source>
        <dbReference type="EMBL" id="QCL97979.1"/>
    </source>
</evidence>
<dbReference type="PANTHER" id="PTHR43877">
    <property type="entry name" value="AMINOALKYLPHOSPHONATE N-ACETYLTRANSFERASE-RELATED-RELATED"/>
    <property type="match status" value="1"/>
</dbReference>
<dbReference type="GO" id="GO:0016747">
    <property type="term" value="F:acyltransferase activity, transferring groups other than amino-acyl groups"/>
    <property type="evidence" value="ECO:0007669"/>
    <property type="project" value="InterPro"/>
</dbReference>
<name>A0A4D7Z517_AGRTU</name>
<gene>
    <name evidence="4" type="ORF">CFBP7129_27900</name>
</gene>
<evidence type="ECO:0000256" key="1">
    <source>
        <dbReference type="ARBA" id="ARBA00022679"/>
    </source>
</evidence>
<dbReference type="PANTHER" id="PTHR43877:SF2">
    <property type="entry name" value="AMINOALKYLPHOSPHONATE N-ACETYLTRANSFERASE-RELATED"/>
    <property type="match status" value="1"/>
</dbReference>
<evidence type="ECO:0000259" key="3">
    <source>
        <dbReference type="PROSITE" id="PS51186"/>
    </source>
</evidence>
<dbReference type="CDD" id="cd04301">
    <property type="entry name" value="NAT_SF"/>
    <property type="match status" value="1"/>
</dbReference>
<dbReference type="InterPro" id="IPR000182">
    <property type="entry name" value="GNAT_dom"/>
</dbReference>
<evidence type="ECO:0000313" key="5">
    <source>
        <dbReference type="Proteomes" id="UP000298649"/>
    </source>
</evidence>
<dbReference type="RefSeq" id="WP_137006315.1">
    <property type="nucleotide sequence ID" value="NZ_CP039924.1"/>
</dbReference>
<dbReference type="EMBL" id="CP039924">
    <property type="protein sequence ID" value="QCL97979.1"/>
    <property type="molecule type" value="Genomic_DNA"/>
</dbReference>